<dbReference type="InterPro" id="IPR005467">
    <property type="entry name" value="His_kinase_dom"/>
</dbReference>
<dbReference type="InterPro" id="IPR003594">
    <property type="entry name" value="HATPase_dom"/>
</dbReference>
<dbReference type="Pfam" id="PF13581">
    <property type="entry name" value="HATPase_c_2"/>
    <property type="match status" value="1"/>
</dbReference>
<dbReference type="InterPro" id="IPR029016">
    <property type="entry name" value="GAF-like_dom_sf"/>
</dbReference>
<dbReference type="InterPro" id="IPR003018">
    <property type="entry name" value="GAF"/>
</dbReference>
<keyword evidence="2" id="KW-0808">Transferase</keyword>
<dbReference type="Gene3D" id="3.30.450.40">
    <property type="match status" value="1"/>
</dbReference>
<dbReference type="PANTHER" id="PTHR43102">
    <property type="entry name" value="SLR1143 PROTEIN"/>
    <property type="match status" value="1"/>
</dbReference>
<dbReference type="OrthoDB" id="9812358at2"/>
<dbReference type="PROSITE" id="PS50109">
    <property type="entry name" value="HIS_KIN"/>
    <property type="match status" value="1"/>
</dbReference>
<name>A0A1G8UGU2_9PSED</name>
<evidence type="ECO:0000259" key="1">
    <source>
        <dbReference type="PROSITE" id="PS50109"/>
    </source>
</evidence>
<dbReference type="SUPFAM" id="SSF55874">
    <property type="entry name" value="ATPase domain of HSP90 chaperone/DNA topoisomerase II/histidine kinase"/>
    <property type="match status" value="1"/>
</dbReference>
<dbReference type="SMART" id="SM00387">
    <property type="entry name" value="HATPase_c"/>
    <property type="match status" value="1"/>
</dbReference>
<proteinExistence type="predicted"/>
<dbReference type="Gene3D" id="3.30.565.10">
    <property type="entry name" value="Histidine kinase-like ATPase, C-terminal domain"/>
    <property type="match status" value="1"/>
</dbReference>
<accession>A0A1G8UGU2</accession>
<dbReference type="InterPro" id="IPR036890">
    <property type="entry name" value="HATPase_C_sf"/>
</dbReference>
<dbReference type="SUPFAM" id="SSF55781">
    <property type="entry name" value="GAF domain-like"/>
    <property type="match status" value="1"/>
</dbReference>
<evidence type="ECO:0000313" key="3">
    <source>
        <dbReference type="Proteomes" id="UP000182894"/>
    </source>
</evidence>
<dbReference type="PANTHER" id="PTHR43102:SF2">
    <property type="entry name" value="GAF DOMAIN-CONTAINING PROTEIN"/>
    <property type="match status" value="1"/>
</dbReference>
<feature type="domain" description="Histidine kinase" evidence="1">
    <location>
        <begin position="182"/>
        <end position="377"/>
    </location>
</feature>
<sequence>MLMPNHYDPADSVERLAALRSYEILDTPRESEFDELVELAAEICEAPISVVNLIEDHRQWFKAEVGLGIRETPLDISICRHVLLQPGITMISDLRDDPRMCANPLVTADEGLRFYAGCLLETPDGHGIGTLCVLDRSPRLLTLRQQSALKTLAHQVMAQLELRRSLRQKTLLLEQKEMLLKEVNHRTKNNLQLIVGLIQLQLRQVHDKEAQTALMDTSRRIMSIAAVHERLYQTDEVGTVNVATYLSQVVAGIRATASHEITFELDITPARLSLDTAIPLALLVNELVTNALKYAYASPSFGQVSITVKPENELMVLTVADKGKGFSSGFNPRKSKSLGMKIIASLCRQLNADFVFVNNQPGVICITKFSAATHLSH</sequence>
<dbReference type="SMART" id="SM00065">
    <property type="entry name" value="GAF"/>
    <property type="match status" value="1"/>
</dbReference>
<gene>
    <name evidence="2" type="ORF">SAMN05216605_1376</name>
</gene>
<evidence type="ECO:0000313" key="2">
    <source>
        <dbReference type="EMBL" id="SDJ52951.1"/>
    </source>
</evidence>
<dbReference type="Pfam" id="PF07568">
    <property type="entry name" value="HisKA_2"/>
    <property type="match status" value="1"/>
</dbReference>
<dbReference type="RefSeq" id="WP_083370827.1">
    <property type="nucleotide sequence ID" value="NZ_FNCO01000037.1"/>
</dbReference>
<dbReference type="EMBL" id="FNCO01000037">
    <property type="protein sequence ID" value="SDJ52951.1"/>
    <property type="molecule type" value="Genomic_DNA"/>
</dbReference>
<keyword evidence="3" id="KW-1185">Reference proteome</keyword>
<dbReference type="AlphaFoldDB" id="A0A1G8UGU2"/>
<keyword evidence="2" id="KW-0418">Kinase</keyword>
<dbReference type="Pfam" id="PF01590">
    <property type="entry name" value="GAF"/>
    <property type="match status" value="1"/>
</dbReference>
<dbReference type="InterPro" id="IPR011495">
    <property type="entry name" value="Sig_transdc_His_kin_sub2_dim/P"/>
</dbReference>
<dbReference type="GO" id="GO:0016301">
    <property type="term" value="F:kinase activity"/>
    <property type="evidence" value="ECO:0007669"/>
    <property type="project" value="UniProtKB-KW"/>
</dbReference>
<protein>
    <submittedName>
        <fullName evidence="2">Two-component sensor histidine kinase, contains HisKA and HATPase domains</fullName>
    </submittedName>
</protein>
<reference evidence="3" key="1">
    <citation type="submission" date="2016-10" db="EMBL/GenBank/DDBJ databases">
        <authorList>
            <person name="Varghese N."/>
            <person name="Submissions S."/>
        </authorList>
    </citation>
    <scope>NUCLEOTIDE SEQUENCE [LARGE SCALE GENOMIC DNA]</scope>
    <source>
        <strain evidence="3">ATCC 700689</strain>
    </source>
</reference>
<dbReference type="STRING" id="89065.SAMN05216605_1376"/>
<organism evidence="2 3">
    <name type="scientific">Pseudomonas abietaniphila</name>
    <dbReference type="NCBI Taxonomy" id="89065"/>
    <lineage>
        <taxon>Bacteria</taxon>
        <taxon>Pseudomonadati</taxon>
        <taxon>Pseudomonadota</taxon>
        <taxon>Gammaproteobacteria</taxon>
        <taxon>Pseudomonadales</taxon>
        <taxon>Pseudomonadaceae</taxon>
        <taxon>Pseudomonas</taxon>
    </lineage>
</organism>
<dbReference type="Proteomes" id="UP000182894">
    <property type="component" value="Unassembled WGS sequence"/>
</dbReference>